<keyword evidence="2" id="KW-1185">Reference proteome</keyword>
<organism evidence="1 2">
    <name type="scientific">Nonomuraea pusilla</name>
    <dbReference type="NCBI Taxonomy" id="46177"/>
    <lineage>
        <taxon>Bacteria</taxon>
        <taxon>Bacillati</taxon>
        <taxon>Actinomycetota</taxon>
        <taxon>Actinomycetes</taxon>
        <taxon>Streptosporangiales</taxon>
        <taxon>Streptosporangiaceae</taxon>
        <taxon>Nonomuraea</taxon>
    </lineage>
</organism>
<proteinExistence type="predicted"/>
<gene>
    <name evidence="1" type="ORF">SAMN05660976_06601</name>
</gene>
<name>A0A1H8CZC7_9ACTN</name>
<dbReference type="Proteomes" id="UP000198953">
    <property type="component" value="Unassembled WGS sequence"/>
</dbReference>
<dbReference type="AlphaFoldDB" id="A0A1H8CZC7"/>
<dbReference type="RefSeq" id="WP_143078844.1">
    <property type="nucleotide sequence ID" value="NZ_BBZG01000006.1"/>
</dbReference>
<evidence type="ECO:0000313" key="1">
    <source>
        <dbReference type="EMBL" id="SEN00370.1"/>
    </source>
</evidence>
<accession>A0A1H8CZC7</accession>
<dbReference type="EMBL" id="FOBF01000020">
    <property type="protein sequence ID" value="SEN00370.1"/>
    <property type="molecule type" value="Genomic_DNA"/>
</dbReference>
<protein>
    <submittedName>
        <fullName evidence="1">Uncharacterized protein</fullName>
    </submittedName>
</protein>
<evidence type="ECO:0000313" key="2">
    <source>
        <dbReference type="Proteomes" id="UP000198953"/>
    </source>
</evidence>
<reference evidence="1 2" key="1">
    <citation type="submission" date="2016-10" db="EMBL/GenBank/DDBJ databases">
        <authorList>
            <person name="de Groot N.N."/>
        </authorList>
    </citation>
    <scope>NUCLEOTIDE SEQUENCE [LARGE SCALE GENOMIC DNA]</scope>
    <source>
        <strain evidence="1 2">DSM 43357</strain>
    </source>
</reference>
<sequence>MPHSRNGRPKRVFPIKVDNFHHVGMDALEGETNVPEPNDMVGVSVASATLAADKPGDGGGGT</sequence>